<feature type="region of interest" description="Disordered" evidence="3">
    <location>
        <begin position="1"/>
        <end position="26"/>
    </location>
</feature>
<protein>
    <submittedName>
        <fullName evidence="5">Sugar kinase</fullName>
    </submittedName>
</protein>
<keyword evidence="6" id="KW-1185">Reference proteome</keyword>
<dbReference type="EMBL" id="RPFW01000005">
    <property type="protein sequence ID" value="TVZ02555.1"/>
    <property type="molecule type" value="Genomic_DNA"/>
</dbReference>
<accession>A0A6P2BWM7</accession>
<evidence type="ECO:0000313" key="5">
    <source>
        <dbReference type="EMBL" id="TVZ02555.1"/>
    </source>
</evidence>
<reference evidence="5 6" key="1">
    <citation type="submission" date="2018-11" db="EMBL/GenBank/DDBJ databases">
        <title>Trebonia kvetii gen.nov., sp.nov., a novel acidophilic actinobacterium, and proposal of the new actinobacterial family Treboniaceae fam. nov.</title>
        <authorList>
            <person name="Rapoport D."/>
            <person name="Sagova-Mareckova M."/>
            <person name="Sedlacek I."/>
            <person name="Provaznik J."/>
            <person name="Kralova S."/>
            <person name="Pavlinic D."/>
            <person name="Benes V."/>
            <person name="Kopecky J."/>
        </authorList>
    </citation>
    <scope>NUCLEOTIDE SEQUENCE [LARGE SCALE GENOMIC DNA]</scope>
    <source>
        <strain evidence="5 6">15Tr583</strain>
    </source>
</reference>
<evidence type="ECO:0000259" key="4">
    <source>
        <dbReference type="Pfam" id="PF00294"/>
    </source>
</evidence>
<feature type="region of interest" description="Disordered" evidence="3">
    <location>
        <begin position="236"/>
        <end position="262"/>
    </location>
</feature>
<dbReference type="InterPro" id="IPR029056">
    <property type="entry name" value="Ribokinase-like"/>
</dbReference>
<dbReference type="RefSeq" id="WP_145857681.1">
    <property type="nucleotide sequence ID" value="NZ_RPFW01000005.1"/>
</dbReference>
<dbReference type="Proteomes" id="UP000460272">
    <property type="component" value="Unassembled WGS sequence"/>
</dbReference>
<name>A0A6P2BWM7_9ACTN</name>
<comment type="caution">
    <text evidence="5">The sequence shown here is derived from an EMBL/GenBank/DDBJ whole genome shotgun (WGS) entry which is preliminary data.</text>
</comment>
<dbReference type="PANTHER" id="PTHR10584">
    <property type="entry name" value="SUGAR KINASE"/>
    <property type="match status" value="1"/>
</dbReference>
<evidence type="ECO:0000256" key="2">
    <source>
        <dbReference type="ARBA" id="ARBA00022777"/>
    </source>
</evidence>
<dbReference type="OrthoDB" id="8578462at2"/>
<feature type="domain" description="Carbohydrate kinase PfkB" evidence="4">
    <location>
        <begin position="33"/>
        <end position="229"/>
    </location>
</feature>
<evidence type="ECO:0000313" key="6">
    <source>
        <dbReference type="Proteomes" id="UP000460272"/>
    </source>
</evidence>
<dbReference type="AlphaFoldDB" id="A0A6P2BWM7"/>
<feature type="domain" description="Carbohydrate kinase PfkB" evidence="4">
    <location>
        <begin position="283"/>
        <end position="362"/>
    </location>
</feature>
<organism evidence="5 6">
    <name type="scientific">Trebonia kvetii</name>
    <dbReference type="NCBI Taxonomy" id="2480626"/>
    <lineage>
        <taxon>Bacteria</taxon>
        <taxon>Bacillati</taxon>
        <taxon>Actinomycetota</taxon>
        <taxon>Actinomycetes</taxon>
        <taxon>Streptosporangiales</taxon>
        <taxon>Treboniaceae</taxon>
        <taxon>Trebonia</taxon>
    </lineage>
</organism>
<dbReference type="Gene3D" id="3.40.1190.20">
    <property type="match status" value="1"/>
</dbReference>
<proteinExistence type="predicted"/>
<dbReference type="PANTHER" id="PTHR10584:SF166">
    <property type="entry name" value="RIBOKINASE"/>
    <property type="match status" value="1"/>
</dbReference>
<dbReference type="SUPFAM" id="SSF53613">
    <property type="entry name" value="Ribokinase-like"/>
    <property type="match status" value="1"/>
</dbReference>
<keyword evidence="1" id="KW-0808">Transferase</keyword>
<dbReference type="GO" id="GO:0005829">
    <property type="term" value="C:cytosol"/>
    <property type="evidence" value="ECO:0007669"/>
    <property type="project" value="TreeGrafter"/>
</dbReference>
<dbReference type="Pfam" id="PF00294">
    <property type="entry name" value="PfkB"/>
    <property type="match status" value="2"/>
</dbReference>
<gene>
    <name evidence="5" type="ORF">EAS64_27640</name>
</gene>
<evidence type="ECO:0000256" key="3">
    <source>
        <dbReference type="SAM" id="MobiDB-lite"/>
    </source>
</evidence>
<keyword evidence="2 5" id="KW-0418">Kinase</keyword>
<dbReference type="GO" id="GO:0016301">
    <property type="term" value="F:kinase activity"/>
    <property type="evidence" value="ECO:0007669"/>
    <property type="project" value="UniProtKB-KW"/>
</dbReference>
<evidence type="ECO:0000256" key="1">
    <source>
        <dbReference type="ARBA" id="ARBA00022679"/>
    </source>
</evidence>
<sequence length="375" mass="37580">MTIPNGGVPRPSPPPRRLAFPDGGVPRPSRPRRLVFAGEAIVDVVLRVPALPPRGGDMLATSSEVTAGGGFNVMSAAARHGLLVLYAGGHGTGPWGDVIRSALAAEGIAVLRPADAGRDTGFDVALVEPDAERTFVTHLGAETVRGPGGWDGVPAGPGDAVYVSGYGLVAPDSGSVLGAWAAALPFGVLLFFDPGPLAAQIPAAVLGPVLARCDWLSCNEREATVLAGTVRALNPGQAADPGEATDPGQAVDSGEALHPGEAFDPGEMVRRLLGVAGARADDGAGGVLVRVGARGCYVGSRASGAVERVPAPVVTAVDTTGAGDAHAGVFLAALADGLSPVDAAARANAAAAYAVTRHGPATAPTRAELDAWWRG</sequence>
<dbReference type="InterPro" id="IPR011611">
    <property type="entry name" value="PfkB_dom"/>
</dbReference>